<feature type="active site" description="Amidino-cysteine intermediate" evidence="3">
    <location>
        <position position="383"/>
    </location>
</feature>
<dbReference type="RefSeq" id="WP_179795897.1">
    <property type="nucleotide sequence ID" value="NZ_BAABHP010000006.1"/>
</dbReference>
<sequence length="393" mass="41765">MTPRVDTEVGPLRTVVLHRPGPELQRLTPRNADRLLFDGIPWVERAQLEHDRFADTLRAHGVEVLLLADLLTEALHDAGSRDSGIAAAVDERVLGRELGAAVREQMTTMSAPDLATALIGGLTFRELGDGENSLVRRMHGPDEFAVDPLPNLMFTRDSSMRVGDRVVAAAMGMPARRREASLVALAHGGRAALGGVTHTEARDTSAVEGGDVLLLAPGVLAIGVGERTSPAGAESFARAMFADGLAHTVLAVPITQRRATMHLDTVATMVDVDAMVVFPEVLDALEAWTITPGLQITGPEPFRPAAARAMGIEELRAVDTGPAGVAAEREQWDDGNNTLALAPGLVVAYERNTTTNGRLRDAGIEVVTIEGFELGSGRGGPRCLSCPWARDTP</sequence>
<dbReference type="InterPro" id="IPR003876">
    <property type="entry name" value="Arg_deiminase"/>
</dbReference>
<evidence type="ECO:0000313" key="5">
    <source>
        <dbReference type="Proteomes" id="UP000535890"/>
    </source>
</evidence>
<keyword evidence="5" id="KW-1185">Reference proteome</keyword>
<evidence type="ECO:0000256" key="1">
    <source>
        <dbReference type="ARBA" id="ARBA00010206"/>
    </source>
</evidence>
<name>A0A7Y9J8I1_9PSEU</name>
<dbReference type="PIRSF" id="PIRSF006356">
    <property type="entry name" value="Arg_deiminase"/>
    <property type="match status" value="1"/>
</dbReference>
<dbReference type="PANTHER" id="PTHR47271:SF2">
    <property type="entry name" value="ARGININE DEIMINASE"/>
    <property type="match status" value="1"/>
</dbReference>
<dbReference type="NCBIfam" id="NF002381">
    <property type="entry name" value="PRK01388.1"/>
    <property type="match status" value="1"/>
</dbReference>
<reference evidence="4 5" key="1">
    <citation type="submission" date="2020-07" db="EMBL/GenBank/DDBJ databases">
        <title>Sequencing the genomes of 1000 actinobacteria strains.</title>
        <authorList>
            <person name="Klenk H.-P."/>
        </authorList>
    </citation>
    <scope>NUCLEOTIDE SEQUENCE [LARGE SCALE GENOMIC DNA]</scope>
    <source>
        <strain evidence="4 5">DSM 45772</strain>
    </source>
</reference>
<dbReference type="Proteomes" id="UP000535890">
    <property type="component" value="Unassembled WGS sequence"/>
</dbReference>
<dbReference type="SUPFAM" id="SSF55909">
    <property type="entry name" value="Pentein"/>
    <property type="match status" value="1"/>
</dbReference>
<dbReference type="GO" id="GO:0019546">
    <property type="term" value="P:L-arginine deiminase pathway"/>
    <property type="evidence" value="ECO:0007669"/>
    <property type="project" value="TreeGrafter"/>
</dbReference>
<accession>A0A7Y9J8I1</accession>
<keyword evidence="2 4" id="KW-0378">Hydrolase</keyword>
<dbReference type="PRINTS" id="PR01466">
    <property type="entry name" value="ARGDEIMINASE"/>
</dbReference>
<evidence type="ECO:0000313" key="4">
    <source>
        <dbReference type="EMBL" id="NYD38454.1"/>
    </source>
</evidence>
<protein>
    <submittedName>
        <fullName evidence="4">Arginine deiminase</fullName>
        <ecNumber evidence="4">3.5.3.6</ecNumber>
    </submittedName>
</protein>
<dbReference type="Gene3D" id="1.10.3930.10">
    <property type="entry name" value="Arginine deiminase"/>
    <property type="match status" value="1"/>
</dbReference>
<dbReference type="EC" id="3.5.3.6" evidence="4"/>
<dbReference type="EMBL" id="JACCBN010000001">
    <property type="protein sequence ID" value="NYD38454.1"/>
    <property type="molecule type" value="Genomic_DNA"/>
</dbReference>
<dbReference type="Pfam" id="PF02274">
    <property type="entry name" value="ADI"/>
    <property type="match status" value="1"/>
</dbReference>
<comment type="similarity">
    <text evidence="1">Belongs to the arginine deiminase family.</text>
</comment>
<organism evidence="4 5">
    <name type="scientific">Actinomycetospora corticicola</name>
    <dbReference type="NCBI Taxonomy" id="663602"/>
    <lineage>
        <taxon>Bacteria</taxon>
        <taxon>Bacillati</taxon>
        <taxon>Actinomycetota</taxon>
        <taxon>Actinomycetes</taxon>
        <taxon>Pseudonocardiales</taxon>
        <taxon>Pseudonocardiaceae</taxon>
        <taxon>Actinomycetospora</taxon>
    </lineage>
</organism>
<proteinExistence type="inferred from homology"/>
<dbReference type="GO" id="GO:0016990">
    <property type="term" value="F:arginine deiminase activity"/>
    <property type="evidence" value="ECO:0007669"/>
    <property type="project" value="UniProtKB-EC"/>
</dbReference>
<evidence type="ECO:0000256" key="2">
    <source>
        <dbReference type="ARBA" id="ARBA00022801"/>
    </source>
</evidence>
<dbReference type="PANTHER" id="PTHR47271">
    <property type="entry name" value="ARGININE DEIMINASE"/>
    <property type="match status" value="1"/>
</dbReference>
<dbReference type="Gene3D" id="3.75.10.10">
    <property type="entry name" value="L-arginine/glycine Amidinotransferase, Chain A"/>
    <property type="match status" value="1"/>
</dbReference>
<gene>
    <name evidence="4" type="ORF">BJ983_004556</name>
</gene>
<evidence type="ECO:0000256" key="3">
    <source>
        <dbReference type="PIRSR" id="PIRSR006356-1"/>
    </source>
</evidence>
<dbReference type="AlphaFoldDB" id="A0A7Y9J8I1"/>
<comment type="caution">
    <text evidence="4">The sequence shown here is derived from an EMBL/GenBank/DDBJ whole genome shotgun (WGS) entry which is preliminary data.</text>
</comment>